<dbReference type="EMBL" id="CP104965">
    <property type="protein sequence ID" value="UXN68436.1"/>
    <property type="molecule type" value="Genomic_DNA"/>
</dbReference>
<dbReference type="SUPFAM" id="SSF48452">
    <property type="entry name" value="TPR-like"/>
    <property type="match status" value="1"/>
</dbReference>
<gene>
    <name evidence="2" type="ORF">N8A98_14315</name>
</gene>
<dbReference type="Pfam" id="PF14559">
    <property type="entry name" value="TPR_19"/>
    <property type="match status" value="1"/>
</dbReference>
<keyword evidence="3" id="KW-1185">Reference proteome</keyword>
<keyword evidence="1" id="KW-0812">Transmembrane</keyword>
<keyword evidence="1" id="KW-0472">Membrane</keyword>
<name>A0ABY6CB09_9HYPH</name>
<feature type="transmembrane region" description="Helical" evidence="1">
    <location>
        <begin position="150"/>
        <end position="170"/>
    </location>
</feature>
<reference evidence="2 3" key="1">
    <citation type="submission" date="2022-09" db="EMBL/GenBank/DDBJ databases">
        <title>Interaction between co-microsymbionts with complementary sets of symbiotic genes in legume-rhizobium systems.</title>
        <authorList>
            <person name="Safronova V."/>
            <person name="Sazanova A."/>
            <person name="Afonin A."/>
            <person name="Chirak E."/>
        </authorList>
    </citation>
    <scope>NUCLEOTIDE SEQUENCE [LARGE SCALE GENOMIC DNA]</scope>
    <source>
        <strain evidence="2 3">A18/4-1</strain>
    </source>
</reference>
<evidence type="ECO:0000313" key="2">
    <source>
        <dbReference type="EMBL" id="UXN68436.1"/>
    </source>
</evidence>
<accession>A0ABY6CB09</accession>
<keyword evidence="1" id="KW-1133">Transmembrane helix</keyword>
<dbReference type="InterPro" id="IPR011990">
    <property type="entry name" value="TPR-like_helical_dom_sf"/>
</dbReference>
<organism evidence="2 3">
    <name type="scientific">Devosia neptuniae</name>
    <dbReference type="NCBI Taxonomy" id="191302"/>
    <lineage>
        <taxon>Bacteria</taxon>
        <taxon>Pseudomonadati</taxon>
        <taxon>Pseudomonadota</taxon>
        <taxon>Alphaproteobacteria</taxon>
        <taxon>Hyphomicrobiales</taxon>
        <taxon>Devosiaceae</taxon>
        <taxon>Devosia</taxon>
    </lineage>
</organism>
<protein>
    <submittedName>
        <fullName evidence="2">Tetratricopeptide repeat protein</fullName>
    </submittedName>
</protein>
<proteinExistence type="predicted"/>
<dbReference type="Gene3D" id="1.25.40.10">
    <property type="entry name" value="Tetratricopeptide repeat domain"/>
    <property type="match status" value="1"/>
</dbReference>
<sequence length="577" mass="60898">MRGRCAVLQPAPERDQIVAALDHLLEWPEIARSPQLARFAAYIVGRTLDGEQQAIKAYSIAVDVFGRPADFDPQADPIVRVQARRLRALLDAYYAGEGAAEPVRIKLPVGRYVPEFELVADPAEKPAGPVAEDEPRLAAPQRQNGVTLSWFALATIALGAAAIAFSTATWQPRQAAQALATGAVQRPSLVVAEFQNLTGQGRSALPLSGLAIELVTDLEAFDTIDVRYDGAPAPEPVPAAEFALSGIARVDADMVQYSAILTDTRTSDIIWSEVISLPLARASEPLALDEVSRRLSLVLGSTRGPVHAQARQFLASDAPIAGNENAYLCRVAFDLYRDTGSAETGERASACFAALPASEGEKAGVLAAKASLIAEIGTAETLADRYKTAETEMARAIAAAPVDGFVWEQQARLFETIGAIAQAEAAFGSATQLNPASADALAGYARLLAFSGRLDDARALADQSVSVPPNPPAWYFGVPALLALRDRDFPAAIAHAEIYATADRELGPVLAIMAAQQAGNSAVVNRYLPQVLEIASFRAVGLLPQLRKRISDAGLLGRIGATLAAAGVPPASLNAAF</sequence>
<dbReference type="Proteomes" id="UP001061862">
    <property type="component" value="Chromosome"/>
</dbReference>
<evidence type="ECO:0000256" key="1">
    <source>
        <dbReference type="SAM" id="Phobius"/>
    </source>
</evidence>
<evidence type="ECO:0000313" key="3">
    <source>
        <dbReference type="Proteomes" id="UP001061862"/>
    </source>
</evidence>
<dbReference type="RefSeq" id="WP_262166306.1">
    <property type="nucleotide sequence ID" value="NZ_CP104965.1"/>
</dbReference>